<keyword evidence="2 3" id="KW-0456">Lyase</keyword>
<dbReference type="EC" id="4.-.-.-" evidence="3"/>
<gene>
    <name evidence="3" type="primary">cpcT</name>
    <name evidence="4" type="ORF">NG799_06210</name>
</gene>
<dbReference type="GO" id="GO:0016829">
    <property type="term" value="F:lyase activity"/>
    <property type="evidence" value="ECO:0007669"/>
    <property type="project" value="UniProtKB-KW"/>
</dbReference>
<proteinExistence type="inferred from homology"/>
<evidence type="ECO:0000256" key="3">
    <source>
        <dbReference type="HAMAP-Rule" id="MF_01460"/>
    </source>
</evidence>
<dbReference type="Proteomes" id="UP001525890">
    <property type="component" value="Unassembled WGS sequence"/>
</dbReference>
<dbReference type="Pfam" id="PF06206">
    <property type="entry name" value="CpeT"/>
    <property type="match status" value="1"/>
</dbReference>
<dbReference type="PANTHER" id="PTHR35137">
    <property type="entry name" value="CHROMOPHORE LYASE CRL, CHLOROPLASTIC"/>
    <property type="match status" value="1"/>
</dbReference>
<dbReference type="EMBL" id="JAMXFF010000006">
    <property type="protein sequence ID" value="MCT7965925.1"/>
    <property type="molecule type" value="Genomic_DNA"/>
</dbReference>
<dbReference type="InterPro" id="IPR038672">
    <property type="entry name" value="CpcT/CpeT_sf"/>
</dbReference>
<dbReference type="PANTHER" id="PTHR35137:SF1">
    <property type="entry name" value="CHROMOPHORE LYASE CRL, CHLOROPLASTIC"/>
    <property type="match status" value="1"/>
</dbReference>
<evidence type="ECO:0000256" key="2">
    <source>
        <dbReference type="ARBA" id="ARBA00023239"/>
    </source>
</evidence>
<dbReference type="HAMAP" id="MF_01460">
    <property type="entry name" value="Chrphore_lyase_CpxT"/>
    <property type="match status" value="1"/>
</dbReference>
<dbReference type="CDD" id="cd16338">
    <property type="entry name" value="CpcT"/>
    <property type="match status" value="1"/>
</dbReference>
<evidence type="ECO:0000313" key="4">
    <source>
        <dbReference type="EMBL" id="MCT7965925.1"/>
    </source>
</evidence>
<comment type="function">
    <text evidence="3">Covalently attaches a chromophore to Cys residue(s) of phycobiliproteins.</text>
</comment>
<protein>
    <recommendedName>
        <fullName evidence="3">Chromophore lyase CpcT/CpeT</fullName>
        <ecNumber evidence="3">4.-.-.-</ecNumber>
    </recommendedName>
</protein>
<evidence type="ECO:0000256" key="1">
    <source>
        <dbReference type="ARBA" id="ARBA00008206"/>
    </source>
</evidence>
<accession>A0ABT2MPM5</accession>
<dbReference type="Gene3D" id="2.40.128.590">
    <property type="entry name" value="CpcT/CpeT domain"/>
    <property type="match status" value="1"/>
</dbReference>
<evidence type="ECO:0000313" key="5">
    <source>
        <dbReference type="Proteomes" id="UP001525890"/>
    </source>
</evidence>
<sequence length="214" mass="24077">MTLTSELIALGQYLAGEFDNREQAIADPAWYVHLHLWQRPVPVQLFPEPSLTLFAEQANIVNLDRPYRPRIMQLRQVLNGESPPQLEVQYFMLKDPNQFRGAGRHPHLLQQLNPAQVELLPGCTLTVNQKCLTDGTYHFAASLPSGARCCFPYQGETRQVDLGFEASPTELFSFDKGIDPNTGKALWGAVLGPFHFTKRHDFSGELLGLCAETR</sequence>
<name>A0ABT2MPM5_9CYAN</name>
<dbReference type="InterPro" id="IPR010404">
    <property type="entry name" value="CpcT/CpeT"/>
</dbReference>
<keyword evidence="5" id="KW-1185">Reference proteome</keyword>
<comment type="caution">
    <text evidence="4">The sequence shown here is derived from an EMBL/GenBank/DDBJ whole genome shotgun (WGS) entry which is preliminary data.</text>
</comment>
<dbReference type="RefSeq" id="WP_368005617.1">
    <property type="nucleotide sequence ID" value="NZ_JAMXFF010000006.1"/>
</dbReference>
<comment type="similarity">
    <text evidence="1 3">Belongs to the CpcT/CpeT biliprotein lyase family.</text>
</comment>
<reference evidence="4 5" key="1">
    <citation type="journal article" date="2022" name="Front. Microbiol.">
        <title>High genomic differentiation and limited gene flow indicate recent cryptic speciation within the genus Laspinema (cyanobacteria).</title>
        <authorList>
            <person name="Stanojkovic A."/>
            <person name="Skoupy S."/>
            <person name="Skaloud P."/>
            <person name="Dvorak P."/>
        </authorList>
    </citation>
    <scope>NUCLEOTIDE SEQUENCE [LARGE SCALE GENOMIC DNA]</scope>
    <source>
        <strain evidence="4 5">D2a</strain>
    </source>
</reference>
<organism evidence="4 5">
    <name type="scientific">Laspinema palackyanum D2a</name>
    <dbReference type="NCBI Taxonomy" id="2953684"/>
    <lineage>
        <taxon>Bacteria</taxon>
        <taxon>Bacillati</taxon>
        <taxon>Cyanobacteriota</taxon>
        <taxon>Cyanophyceae</taxon>
        <taxon>Oscillatoriophycideae</taxon>
        <taxon>Oscillatoriales</taxon>
        <taxon>Laspinemataceae</taxon>
        <taxon>Laspinema</taxon>
        <taxon>Laspinema palackyanum</taxon>
    </lineage>
</organism>